<evidence type="ECO:0008006" key="4">
    <source>
        <dbReference type="Google" id="ProtNLM"/>
    </source>
</evidence>
<keyword evidence="3" id="KW-1185">Reference proteome</keyword>
<accession>A0A0D7KA27</accession>
<name>A0A0D7KA27_9BURK</name>
<protein>
    <recommendedName>
        <fullName evidence="4">Big-1 domain-containing protein</fullName>
    </recommendedName>
</protein>
<feature type="region of interest" description="Disordered" evidence="1">
    <location>
        <begin position="369"/>
        <end position="391"/>
    </location>
</feature>
<evidence type="ECO:0000313" key="3">
    <source>
        <dbReference type="Proteomes" id="UP000032566"/>
    </source>
</evidence>
<dbReference type="PATRIC" id="fig|80878.5.peg.787"/>
<dbReference type="InterPro" id="IPR013783">
    <property type="entry name" value="Ig-like_fold"/>
</dbReference>
<sequence>MLAFMPGSATALTNSAGVAEIDLKAATVTSQGATQLVATTAVTSKTGTEVSLVGRQNVAISGGVVQNPQAAASAINFTNVAPSDKSIVIAGAGGNGRSEVALLTFTVVDSSGSPLQDVVVDFTAVPADSVTLNASSGTTNASGQVIATVNSKSSPTSVIIKAAVRDRSSISTQSDTLTVTTGVATPSGFDLSASKFNLDYDLSGDSSKLTVRIVDANGNPVADGVPVVAQADFGAVGTSGRGGCTTVNGVCSVDYTVQNPRPTDGEPVTVVFSTQTGQGTLISDSIQLWVTSVGWLNLYEKALSDIAISYAALPPSEALQLSLADKATCKYESVSLFLGTDKKFAAPTGTTIAVTSLKELATPSVIAGSPTLDRSSGRTEVRLSAGGKAGSPGGKDTWIFTFTGGPSKTVQTVRLDVAAPSCQ</sequence>
<gene>
    <name evidence="2" type="ORF">RP29_07295</name>
</gene>
<dbReference type="Proteomes" id="UP000032566">
    <property type="component" value="Unassembled WGS sequence"/>
</dbReference>
<organism evidence="2 3">
    <name type="scientific">Acidovorax temperans</name>
    <dbReference type="NCBI Taxonomy" id="80878"/>
    <lineage>
        <taxon>Bacteria</taxon>
        <taxon>Pseudomonadati</taxon>
        <taxon>Pseudomonadota</taxon>
        <taxon>Betaproteobacteria</taxon>
        <taxon>Burkholderiales</taxon>
        <taxon>Comamonadaceae</taxon>
        <taxon>Acidovorax</taxon>
    </lineage>
</organism>
<dbReference type="EMBL" id="JXYQ01000019">
    <property type="protein sequence ID" value="KJA11211.1"/>
    <property type="molecule type" value="Genomic_DNA"/>
</dbReference>
<dbReference type="SUPFAM" id="SSF49373">
    <property type="entry name" value="Invasin/intimin cell-adhesion fragments"/>
    <property type="match status" value="2"/>
</dbReference>
<dbReference type="InterPro" id="IPR008964">
    <property type="entry name" value="Invasin/intimin_cell_adhesion"/>
</dbReference>
<comment type="caution">
    <text evidence="2">The sequence shown here is derived from an EMBL/GenBank/DDBJ whole genome shotgun (WGS) entry which is preliminary data.</text>
</comment>
<dbReference type="STRING" id="80878.RP29_07295"/>
<evidence type="ECO:0000313" key="2">
    <source>
        <dbReference type="EMBL" id="KJA11211.1"/>
    </source>
</evidence>
<reference evidence="2 3" key="1">
    <citation type="submission" date="2014-12" db="EMBL/GenBank/DDBJ databases">
        <title>Isolation of bacteria from lake water.</title>
        <authorList>
            <person name="Sheng K.-Y."/>
            <person name="Chin P.-S."/>
            <person name="Chan K.-G."/>
            <person name="Tan G.S."/>
        </authorList>
    </citation>
    <scope>NUCLEOTIDE SEQUENCE [LARGE SCALE GENOMIC DNA]</scope>
    <source>
        <strain evidence="2 3">KY4</strain>
    </source>
</reference>
<dbReference type="Gene3D" id="2.60.40.10">
    <property type="entry name" value="Immunoglobulins"/>
    <property type="match status" value="2"/>
</dbReference>
<proteinExistence type="predicted"/>
<dbReference type="AlphaFoldDB" id="A0A0D7KA27"/>
<evidence type="ECO:0000256" key="1">
    <source>
        <dbReference type="SAM" id="MobiDB-lite"/>
    </source>
</evidence>